<evidence type="ECO:0000256" key="7">
    <source>
        <dbReference type="ARBA" id="ARBA00022840"/>
    </source>
</evidence>
<dbReference type="InterPro" id="IPR050482">
    <property type="entry name" value="Sensor_HK_TwoCompSys"/>
</dbReference>
<dbReference type="PANTHER" id="PTHR24421">
    <property type="entry name" value="NITRATE/NITRITE SENSOR PROTEIN NARX-RELATED"/>
    <property type="match status" value="1"/>
</dbReference>
<dbReference type="CDD" id="cd16917">
    <property type="entry name" value="HATPase_UhpB-NarQ-NarX-like"/>
    <property type="match status" value="1"/>
</dbReference>
<dbReference type="SUPFAM" id="SSF55874">
    <property type="entry name" value="ATPase domain of HSP90 chaperone/DNA topoisomerase II/histidine kinase"/>
    <property type="match status" value="1"/>
</dbReference>
<dbReference type="Gene3D" id="3.30.565.10">
    <property type="entry name" value="Histidine kinase-like ATPase, C-terminal domain"/>
    <property type="match status" value="1"/>
</dbReference>
<comment type="caution">
    <text evidence="12">The sequence shown here is derived from an EMBL/GenBank/DDBJ whole genome shotgun (WGS) entry which is preliminary data.</text>
</comment>
<dbReference type="PANTHER" id="PTHR24421:SF10">
    <property type="entry name" value="NITRATE_NITRITE SENSOR PROTEIN NARQ"/>
    <property type="match status" value="1"/>
</dbReference>
<dbReference type="AlphaFoldDB" id="A0A9X3SD72"/>
<evidence type="ECO:0000256" key="3">
    <source>
        <dbReference type="ARBA" id="ARBA00022553"/>
    </source>
</evidence>
<keyword evidence="5" id="KW-0547">Nucleotide-binding</keyword>
<feature type="domain" description="Signal transduction histidine kinase subgroup 3 dimerisation and phosphoacceptor" evidence="10">
    <location>
        <begin position="319"/>
        <end position="379"/>
    </location>
</feature>
<keyword evidence="7" id="KW-0067">ATP-binding</keyword>
<accession>A0A9X3SD72</accession>
<keyword evidence="9" id="KW-0472">Membrane</keyword>
<dbReference type="GO" id="GO:0046983">
    <property type="term" value="F:protein dimerization activity"/>
    <property type="evidence" value="ECO:0007669"/>
    <property type="project" value="InterPro"/>
</dbReference>
<sequence length="501" mass="53556">MIATFELDRRLARAGHAVAYLVVSLPVTLLAWPAVALLVIGAALSVVGIGLPLVVAGASACRTLAKLDRRAANRWLDAQVPRYPGRVRGPGGALRQTLDLLSERGLWRMAAFLMIRPLLALALLVVALTPVAVLALLLELGIEALASASQVDYVGPWALTPALGVVLLAFSLPAAALTIATLETLYRVLCVITRAVMIPRAGAAGPVREMLAESLGDRSITVAYWLPDREKFVDEQGRDVVLPLPGSGRAWTAVERDGRRVAAILHDASLDTSHQLVEAAAAASSMALDNERLRADLQARVEELRLSRYRIMEAGDAARRRIERNLHDGAQQQLVALALDLRMLKTRLKDDAIDDLSERLASALAELRELARGIHPAVLTDRGLAPAITSLAERATVPVDVDLDLPEERLPAPVEAAAYFLVAEALTNVARYAEAMQAWVEVKLEPEALIVRVADDGVGGVDPTAGGGLRGLDDRVATVGGTLEIDSPIGEGTRLMARLPL</sequence>
<evidence type="ECO:0000256" key="2">
    <source>
        <dbReference type="ARBA" id="ARBA00012438"/>
    </source>
</evidence>
<feature type="transmembrane region" description="Helical" evidence="9">
    <location>
        <begin position="118"/>
        <end position="138"/>
    </location>
</feature>
<proteinExistence type="predicted"/>
<gene>
    <name evidence="12" type="ORF">OJ997_03925</name>
</gene>
<comment type="catalytic activity">
    <reaction evidence="1">
        <text>ATP + protein L-histidine = ADP + protein N-phospho-L-histidine.</text>
        <dbReference type="EC" id="2.7.13.3"/>
    </reaction>
</comment>
<organism evidence="12 13">
    <name type="scientific">Solirubrobacter phytolaccae</name>
    <dbReference type="NCBI Taxonomy" id="1404360"/>
    <lineage>
        <taxon>Bacteria</taxon>
        <taxon>Bacillati</taxon>
        <taxon>Actinomycetota</taxon>
        <taxon>Thermoleophilia</taxon>
        <taxon>Solirubrobacterales</taxon>
        <taxon>Solirubrobacteraceae</taxon>
        <taxon>Solirubrobacter</taxon>
    </lineage>
</organism>
<dbReference type="Proteomes" id="UP001147653">
    <property type="component" value="Unassembled WGS sequence"/>
</dbReference>
<dbReference type="GO" id="GO:0005524">
    <property type="term" value="F:ATP binding"/>
    <property type="evidence" value="ECO:0007669"/>
    <property type="project" value="UniProtKB-KW"/>
</dbReference>
<dbReference type="GO" id="GO:0016020">
    <property type="term" value="C:membrane"/>
    <property type="evidence" value="ECO:0007669"/>
    <property type="project" value="InterPro"/>
</dbReference>
<dbReference type="EC" id="2.7.13.3" evidence="2"/>
<keyword evidence="4" id="KW-0808">Transferase</keyword>
<evidence type="ECO:0000256" key="5">
    <source>
        <dbReference type="ARBA" id="ARBA00022741"/>
    </source>
</evidence>
<evidence type="ECO:0000256" key="6">
    <source>
        <dbReference type="ARBA" id="ARBA00022777"/>
    </source>
</evidence>
<evidence type="ECO:0000259" key="11">
    <source>
        <dbReference type="Pfam" id="PF13796"/>
    </source>
</evidence>
<keyword evidence="6" id="KW-0418">Kinase</keyword>
<protein>
    <recommendedName>
        <fullName evidence="2">histidine kinase</fullName>
        <ecNumber evidence="2">2.7.13.3</ecNumber>
    </recommendedName>
</protein>
<evidence type="ECO:0000259" key="10">
    <source>
        <dbReference type="Pfam" id="PF07730"/>
    </source>
</evidence>
<reference evidence="12" key="1">
    <citation type="submission" date="2022-10" db="EMBL/GenBank/DDBJ databases">
        <title>The WGS of Solirubrobacter phytolaccae KCTC 29190.</title>
        <authorList>
            <person name="Jiang Z."/>
        </authorList>
    </citation>
    <scope>NUCLEOTIDE SEQUENCE</scope>
    <source>
        <strain evidence="12">KCTC 29190</strain>
    </source>
</reference>
<dbReference type="InterPro" id="IPR036890">
    <property type="entry name" value="HATPase_C_sf"/>
</dbReference>
<keyword evidence="13" id="KW-1185">Reference proteome</keyword>
<dbReference type="Pfam" id="PF13796">
    <property type="entry name" value="Sensor"/>
    <property type="match status" value="1"/>
</dbReference>
<keyword evidence="3" id="KW-0597">Phosphoprotein</keyword>
<dbReference type="Gene3D" id="1.20.5.1930">
    <property type="match status" value="1"/>
</dbReference>
<dbReference type="EMBL" id="JAPDDP010000005">
    <property type="protein sequence ID" value="MDA0179432.1"/>
    <property type="molecule type" value="Genomic_DNA"/>
</dbReference>
<evidence type="ECO:0000313" key="12">
    <source>
        <dbReference type="EMBL" id="MDA0179432.1"/>
    </source>
</evidence>
<keyword evidence="9" id="KW-1133">Transmembrane helix</keyword>
<feature type="transmembrane region" description="Helical" evidence="9">
    <location>
        <begin position="12"/>
        <end position="32"/>
    </location>
</feature>
<keyword evidence="9" id="KW-0812">Transmembrane</keyword>
<evidence type="ECO:0000256" key="9">
    <source>
        <dbReference type="SAM" id="Phobius"/>
    </source>
</evidence>
<evidence type="ECO:0000256" key="4">
    <source>
        <dbReference type="ARBA" id="ARBA00022679"/>
    </source>
</evidence>
<keyword evidence="8" id="KW-0902">Two-component regulatory system</keyword>
<dbReference type="RefSeq" id="WP_270023707.1">
    <property type="nucleotide sequence ID" value="NZ_JAPDDP010000005.1"/>
</dbReference>
<feature type="transmembrane region" description="Helical" evidence="9">
    <location>
        <begin position="158"/>
        <end position="179"/>
    </location>
</feature>
<dbReference type="InterPro" id="IPR011712">
    <property type="entry name" value="Sig_transdc_His_kin_sub3_dim/P"/>
</dbReference>
<name>A0A9X3SD72_9ACTN</name>
<feature type="transmembrane region" description="Helical" evidence="9">
    <location>
        <begin position="38"/>
        <end position="61"/>
    </location>
</feature>
<evidence type="ECO:0000313" key="13">
    <source>
        <dbReference type="Proteomes" id="UP001147653"/>
    </source>
</evidence>
<dbReference type="GO" id="GO:0000155">
    <property type="term" value="F:phosphorelay sensor kinase activity"/>
    <property type="evidence" value="ECO:0007669"/>
    <property type="project" value="InterPro"/>
</dbReference>
<evidence type="ECO:0000256" key="1">
    <source>
        <dbReference type="ARBA" id="ARBA00000085"/>
    </source>
</evidence>
<dbReference type="Pfam" id="PF07730">
    <property type="entry name" value="HisKA_3"/>
    <property type="match status" value="1"/>
</dbReference>
<evidence type="ECO:0000256" key="8">
    <source>
        <dbReference type="ARBA" id="ARBA00023012"/>
    </source>
</evidence>
<feature type="domain" description="Putative sensor" evidence="11">
    <location>
        <begin position="20"/>
        <end position="182"/>
    </location>
</feature>
<dbReference type="InterPro" id="IPR025828">
    <property type="entry name" value="Put_sensor_dom"/>
</dbReference>